<comment type="pathway">
    <text evidence="3 9">Carbohydrate metabolism; pentose and glucuronate interconversion.</text>
</comment>
<gene>
    <name evidence="9" type="primary">uxuA</name>
    <name evidence="10" type="ORF">BOO71_0009145</name>
</gene>
<proteinExistence type="inferred from homology"/>
<evidence type="ECO:0000313" key="10">
    <source>
        <dbReference type="EMBL" id="OLV17343.1"/>
    </source>
</evidence>
<dbReference type="Gene3D" id="3.20.20.150">
    <property type="entry name" value="Divalent-metal-dependent TIM barrel enzymes"/>
    <property type="match status" value="1"/>
</dbReference>
<evidence type="ECO:0000256" key="6">
    <source>
        <dbReference type="ARBA" id="ARBA00023004"/>
    </source>
</evidence>
<reference evidence="10 11" key="1">
    <citation type="submission" date="2017-01" db="EMBL/GenBank/DDBJ databases">
        <title>Genome Analysis of Deinococcus marmoris KOPRI26562.</title>
        <authorList>
            <person name="Kim J.H."/>
            <person name="Oh H.-M."/>
        </authorList>
    </citation>
    <scope>NUCLEOTIDE SEQUENCE [LARGE SCALE GENOMIC DNA]</scope>
    <source>
        <strain evidence="10 11">KOPRI26562</strain>
    </source>
</reference>
<dbReference type="PANTHER" id="PTHR30387">
    <property type="entry name" value="MANNONATE DEHYDRATASE"/>
    <property type="match status" value="1"/>
</dbReference>
<dbReference type="SUPFAM" id="SSF51658">
    <property type="entry name" value="Xylose isomerase-like"/>
    <property type="match status" value="1"/>
</dbReference>
<comment type="catalytic activity">
    <reaction evidence="1 9">
        <text>D-mannonate = 2-dehydro-3-deoxy-D-gluconate + H2O</text>
        <dbReference type="Rhea" id="RHEA:20097"/>
        <dbReference type="ChEBI" id="CHEBI:15377"/>
        <dbReference type="ChEBI" id="CHEBI:17767"/>
        <dbReference type="ChEBI" id="CHEBI:57990"/>
        <dbReference type="EC" id="4.2.1.8"/>
    </reaction>
</comment>
<dbReference type="GO" id="GO:0030145">
    <property type="term" value="F:manganese ion binding"/>
    <property type="evidence" value="ECO:0007669"/>
    <property type="project" value="TreeGrafter"/>
</dbReference>
<sequence>MQMTMRWFGAADPVPLWKLRQIPNLSGVVSALPGVLPGVPWTQEAVSALRRDVEEAGLSLSVIESIPVHEDIKLGHVRRDDRIGVFVASLEAVARAGVPVVCYNFMPVFDWTRTRLDAPLPDGSTSLSFNQAEAADLPENEPPALPGWAEAYTPQALRELRVAYAGVDARHLREHLAYFLRAVVPEAARLGVRLAIHPDDPPWPVLGLPRVVSTAADLDFLLGVVPDEHHGLTFCTGSLGARADNDLPALARRYAGRIHFVHARNVRRSGERDFQEVAHVSAHGDVELARTVTLLERLRPDVPVRPDHGRMIWGETGRPGYGLYDRALGAMYLQGLIDAARLNDPA</sequence>
<evidence type="ECO:0000256" key="4">
    <source>
        <dbReference type="ARBA" id="ARBA00007389"/>
    </source>
</evidence>
<dbReference type="OrthoDB" id="9780250at2"/>
<evidence type="ECO:0000256" key="1">
    <source>
        <dbReference type="ARBA" id="ARBA00001794"/>
    </source>
</evidence>
<keyword evidence="11" id="KW-1185">Reference proteome</keyword>
<evidence type="ECO:0000256" key="7">
    <source>
        <dbReference type="ARBA" id="ARBA00023211"/>
    </source>
</evidence>
<comment type="caution">
    <text evidence="10">The sequence shown here is derived from an EMBL/GenBank/DDBJ whole genome shotgun (WGS) entry which is preliminary data.</text>
</comment>
<dbReference type="Pfam" id="PF03786">
    <property type="entry name" value="UxuA"/>
    <property type="match status" value="1"/>
</dbReference>
<comment type="function">
    <text evidence="2 9">Catalyzes the dehydration of D-mannonate.</text>
</comment>
<keyword evidence="8 9" id="KW-0456">Lyase</keyword>
<dbReference type="NCBIfam" id="NF003027">
    <property type="entry name" value="PRK03906.1"/>
    <property type="match status" value="1"/>
</dbReference>
<dbReference type="PANTHER" id="PTHR30387:SF2">
    <property type="entry name" value="MANNONATE DEHYDRATASE"/>
    <property type="match status" value="1"/>
</dbReference>
<accession>A0A1U7NWN6</accession>
<keyword evidence="7 9" id="KW-0464">Manganese</keyword>
<evidence type="ECO:0000256" key="9">
    <source>
        <dbReference type="HAMAP-Rule" id="MF_00106"/>
    </source>
</evidence>
<protein>
    <recommendedName>
        <fullName evidence="5 9">Mannonate dehydratase</fullName>
        <ecNumber evidence="5 9">4.2.1.8</ecNumber>
    </recommendedName>
    <alternativeName>
        <fullName evidence="9">D-mannonate hydro-lyase</fullName>
    </alternativeName>
</protein>
<dbReference type="InterPro" id="IPR004628">
    <property type="entry name" value="Man_deHydtase"/>
</dbReference>
<evidence type="ECO:0000256" key="2">
    <source>
        <dbReference type="ARBA" id="ARBA00002713"/>
    </source>
</evidence>
<comment type="similarity">
    <text evidence="4 9">Belongs to the mannonate dehydratase family.</text>
</comment>
<dbReference type="RefSeq" id="WP_075833978.1">
    <property type="nucleotide sequence ID" value="NZ_MSTI01000104.1"/>
</dbReference>
<comment type="cofactor">
    <cofactor evidence="9">
        <name>Fe(2+)</name>
        <dbReference type="ChEBI" id="CHEBI:29033"/>
    </cofactor>
    <cofactor evidence="9">
        <name>Mn(2+)</name>
        <dbReference type="ChEBI" id="CHEBI:29035"/>
    </cofactor>
</comment>
<dbReference type="GO" id="GO:0008927">
    <property type="term" value="F:mannonate dehydratase activity"/>
    <property type="evidence" value="ECO:0007669"/>
    <property type="project" value="UniProtKB-UniRule"/>
</dbReference>
<dbReference type="NCBIfam" id="TIGR00695">
    <property type="entry name" value="uxuA"/>
    <property type="match status" value="1"/>
</dbReference>
<evidence type="ECO:0000256" key="3">
    <source>
        <dbReference type="ARBA" id="ARBA00004892"/>
    </source>
</evidence>
<dbReference type="EC" id="4.2.1.8" evidence="5 9"/>
<dbReference type="Proteomes" id="UP000186607">
    <property type="component" value="Unassembled WGS sequence"/>
</dbReference>
<dbReference type="EMBL" id="MSTI01000104">
    <property type="protein sequence ID" value="OLV17343.1"/>
    <property type="molecule type" value="Genomic_DNA"/>
</dbReference>
<dbReference type="HAMAP" id="MF_00106">
    <property type="entry name" value="UxuA"/>
    <property type="match status" value="1"/>
</dbReference>
<organism evidence="10 11">
    <name type="scientific">Deinococcus marmoris</name>
    <dbReference type="NCBI Taxonomy" id="249408"/>
    <lineage>
        <taxon>Bacteria</taxon>
        <taxon>Thermotogati</taxon>
        <taxon>Deinococcota</taxon>
        <taxon>Deinococci</taxon>
        <taxon>Deinococcales</taxon>
        <taxon>Deinococcaceae</taxon>
        <taxon>Deinococcus</taxon>
    </lineage>
</organism>
<dbReference type="AlphaFoldDB" id="A0A1U7NWN6"/>
<dbReference type="UniPathway" id="UPA00246"/>
<dbReference type="GO" id="GO:0042840">
    <property type="term" value="P:D-glucuronate catabolic process"/>
    <property type="evidence" value="ECO:0007669"/>
    <property type="project" value="TreeGrafter"/>
</dbReference>
<evidence type="ECO:0000256" key="8">
    <source>
        <dbReference type="ARBA" id="ARBA00023239"/>
    </source>
</evidence>
<dbReference type="GO" id="GO:0008198">
    <property type="term" value="F:ferrous iron binding"/>
    <property type="evidence" value="ECO:0007669"/>
    <property type="project" value="TreeGrafter"/>
</dbReference>
<name>A0A1U7NWN6_9DEIO</name>
<evidence type="ECO:0000313" key="11">
    <source>
        <dbReference type="Proteomes" id="UP000186607"/>
    </source>
</evidence>
<dbReference type="PIRSF" id="PIRSF016049">
    <property type="entry name" value="Man_dehyd"/>
    <property type="match status" value="1"/>
</dbReference>
<keyword evidence="6 9" id="KW-0408">Iron</keyword>
<dbReference type="InterPro" id="IPR036237">
    <property type="entry name" value="Xyl_isomerase-like_sf"/>
</dbReference>
<evidence type="ECO:0000256" key="5">
    <source>
        <dbReference type="ARBA" id="ARBA00012927"/>
    </source>
</evidence>
<dbReference type="STRING" id="249408.BOO71_0009145"/>